<dbReference type="EMBL" id="CP001738">
    <property type="protein sequence ID" value="ACY95781.1"/>
    <property type="molecule type" value="Genomic_DNA"/>
</dbReference>
<dbReference type="KEGG" id="tcu:Tcur_0176"/>
<protein>
    <recommendedName>
        <fullName evidence="4">Small secreted protein</fullName>
    </recommendedName>
</protein>
<evidence type="ECO:0000313" key="2">
    <source>
        <dbReference type="EMBL" id="ACY95781.1"/>
    </source>
</evidence>
<dbReference type="HOGENOM" id="CLU_1947802_0_0_11"/>
<keyword evidence="1" id="KW-0732">Signal</keyword>
<sequence length="129" mass="13097">MRTQTTRLLGVLAIGGAMLAATACLPGSDSEKTAACQAMVEEIGAVPSKASQHLSNPGAAAQVYSDAAAKVRAEGRKAGGDVQEAAEQVADDLEELAQVLRDAGSGNLRMPDTSKLISSGAKLRDACNA</sequence>
<accession>D1AEG5</accession>
<dbReference type="Proteomes" id="UP000001918">
    <property type="component" value="Chromosome"/>
</dbReference>
<dbReference type="OrthoDB" id="3478712at2"/>
<dbReference type="eggNOG" id="ENOG5032KI8">
    <property type="taxonomic scope" value="Bacteria"/>
</dbReference>
<keyword evidence="3" id="KW-1185">Reference proteome</keyword>
<dbReference type="AlphaFoldDB" id="D1AEG5"/>
<dbReference type="RefSeq" id="WP_012850565.1">
    <property type="nucleotide sequence ID" value="NC_013510.1"/>
</dbReference>
<evidence type="ECO:0000313" key="3">
    <source>
        <dbReference type="Proteomes" id="UP000001918"/>
    </source>
</evidence>
<feature type="signal peptide" evidence="1">
    <location>
        <begin position="1"/>
        <end position="23"/>
    </location>
</feature>
<proteinExistence type="predicted"/>
<evidence type="ECO:0008006" key="4">
    <source>
        <dbReference type="Google" id="ProtNLM"/>
    </source>
</evidence>
<evidence type="ECO:0000256" key="1">
    <source>
        <dbReference type="SAM" id="SignalP"/>
    </source>
</evidence>
<reference evidence="2 3" key="1">
    <citation type="journal article" date="2011" name="Stand. Genomic Sci.">
        <title>Complete genome sequence of Thermomonospora curvata type strain (B9).</title>
        <authorList>
            <person name="Chertkov O."/>
            <person name="Sikorski J."/>
            <person name="Nolan M."/>
            <person name="Lapidus A."/>
            <person name="Lucas S."/>
            <person name="Del Rio T.G."/>
            <person name="Tice H."/>
            <person name="Cheng J.F."/>
            <person name="Goodwin L."/>
            <person name="Pitluck S."/>
            <person name="Liolios K."/>
            <person name="Ivanova N."/>
            <person name="Mavromatis K."/>
            <person name="Mikhailova N."/>
            <person name="Ovchinnikova G."/>
            <person name="Pati A."/>
            <person name="Chen A."/>
            <person name="Palaniappan K."/>
            <person name="Djao O.D."/>
            <person name="Land M."/>
            <person name="Hauser L."/>
            <person name="Chang Y.J."/>
            <person name="Jeffries C.D."/>
            <person name="Brettin T."/>
            <person name="Han C."/>
            <person name="Detter J.C."/>
            <person name="Rohde M."/>
            <person name="Goker M."/>
            <person name="Woyke T."/>
            <person name="Bristow J."/>
            <person name="Eisen J.A."/>
            <person name="Markowitz V."/>
            <person name="Hugenholtz P."/>
            <person name="Klenk H.P."/>
            <person name="Kyrpides N.C."/>
        </authorList>
    </citation>
    <scope>NUCLEOTIDE SEQUENCE [LARGE SCALE GENOMIC DNA]</scope>
    <source>
        <strain evidence="3">ATCC 19995 / DSM 43183 / JCM 3096 / KCTC 9072 / NBRC 15933 / NCIMB 10081 / Henssen B9</strain>
    </source>
</reference>
<name>D1AEG5_THECD</name>
<organism evidence="2 3">
    <name type="scientific">Thermomonospora curvata (strain ATCC 19995 / DSM 43183 / JCM 3096 / KCTC 9072 / NBRC 15933 / NCIMB 10081 / Henssen B9)</name>
    <dbReference type="NCBI Taxonomy" id="471852"/>
    <lineage>
        <taxon>Bacteria</taxon>
        <taxon>Bacillati</taxon>
        <taxon>Actinomycetota</taxon>
        <taxon>Actinomycetes</taxon>
        <taxon>Streptosporangiales</taxon>
        <taxon>Thermomonosporaceae</taxon>
        <taxon>Thermomonospora</taxon>
    </lineage>
</organism>
<feature type="chain" id="PRO_5038870641" description="Small secreted protein" evidence="1">
    <location>
        <begin position="24"/>
        <end position="129"/>
    </location>
</feature>
<dbReference type="PROSITE" id="PS51257">
    <property type="entry name" value="PROKAR_LIPOPROTEIN"/>
    <property type="match status" value="1"/>
</dbReference>
<gene>
    <name evidence="2" type="ordered locus">Tcur_0176</name>
</gene>